<evidence type="ECO:0000259" key="18">
    <source>
        <dbReference type="PROSITE" id="PS51256"/>
    </source>
</evidence>
<protein>
    <recommendedName>
        <fullName evidence="3">receptor protein serine/threonine kinase</fullName>
        <ecNumber evidence="3">2.7.11.30</ecNumber>
    </recommendedName>
</protein>
<evidence type="ECO:0000256" key="3">
    <source>
        <dbReference type="ARBA" id="ARBA00012401"/>
    </source>
</evidence>
<evidence type="ECO:0000256" key="14">
    <source>
        <dbReference type="PROSITE-ProRule" id="PRU10141"/>
    </source>
</evidence>
<dbReference type="GO" id="GO:0071363">
    <property type="term" value="P:cellular response to growth factor stimulus"/>
    <property type="evidence" value="ECO:0007669"/>
    <property type="project" value="TreeGrafter"/>
</dbReference>
<evidence type="ECO:0000256" key="6">
    <source>
        <dbReference type="ARBA" id="ARBA00022692"/>
    </source>
</evidence>
<keyword evidence="4 15" id="KW-0723">Serine/threonine-protein kinase</keyword>
<feature type="binding site" evidence="14">
    <location>
        <position position="184"/>
    </location>
    <ligand>
        <name>ATP</name>
        <dbReference type="ChEBI" id="CHEBI:30616"/>
    </ligand>
</feature>
<evidence type="ECO:0000256" key="12">
    <source>
        <dbReference type="ARBA" id="ARBA00023136"/>
    </source>
</evidence>
<dbReference type="InterPro" id="IPR011009">
    <property type="entry name" value="Kinase-like_dom_sf"/>
</dbReference>
<feature type="domain" description="GS" evidence="18">
    <location>
        <begin position="127"/>
        <end position="156"/>
    </location>
</feature>
<dbReference type="PROSITE" id="PS50011">
    <property type="entry name" value="PROTEIN_KINASE_DOM"/>
    <property type="match status" value="1"/>
</dbReference>
<keyword evidence="6 16" id="KW-0812">Transmembrane</keyword>
<dbReference type="Pfam" id="PF08515">
    <property type="entry name" value="TGF_beta_GS"/>
    <property type="match status" value="1"/>
</dbReference>
<dbReference type="Gene3D" id="3.30.200.20">
    <property type="entry name" value="Phosphorylase Kinase, domain 1"/>
    <property type="match status" value="1"/>
</dbReference>
<dbReference type="GO" id="GO:0005524">
    <property type="term" value="F:ATP binding"/>
    <property type="evidence" value="ECO:0007669"/>
    <property type="project" value="UniProtKB-UniRule"/>
</dbReference>
<organism evidence="19 20">
    <name type="scientific">Blomia tropicalis</name>
    <name type="common">Mite</name>
    <dbReference type="NCBI Taxonomy" id="40697"/>
    <lineage>
        <taxon>Eukaryota</taxon>
        <taxon>Metazoa</taxon>
        <taxon>Ecdysozoa</taxon>
        <taxon>Arthropoda</taxon>
        <taxon>Chelicerata</taxon>
        <taxon>Arachnida</taxon>
        <taxon>Acari</taxon>
        <taxon>Acariformes</taxon>
        <taxon>Sarcoptiformes</taxon>
        <taxon>Astigmata</taxon>
        <taxon>Glycyphagoidea</taxon>
        <taxon>Echimyopodidae</taxon>
        <taxon>Blomia</taxon>
    </lineage>
</organism>
<keyword evidence="9" id="KW-0418">Kinase</keyword>
<dbReference type="PROSITE" id="PS00107">
    <property type="entry name" value="PROTEIN_KINASE_ATP"/>
    <property type="match status" value="1"/>
</dbReference>
<evidence type="ECO:0000256" key="5">
    <source>
        <dbReference type="ARBA" id="ARBA00022679"/>
    </source>
</evidence>
<keyword evidence="11 16" id="KW-1133">Transmembrane helix</keyword>
<keyword evidence="8 14" id="KW-0547">Nucleotide-binding</keyword>
<feature type="domain" description="Protein kinase" evidence="17">
    <location>
        <begin position="157"/>
        <end position="446"/>
    </location>
</feature>
<evidence type="ECO:0000313" key="19">
    <source>
        <dbReference type="EMBL" id="KAJ6216896.1"/>
    </source>
</evidence>
<evidence type="ECO:0000256" key="2">
    <source>
        <dbReference type="ARBA" id="ARBA00009605"/>
    </source>
</evidence>
<comment type="similarity">
    <text evidence="2">Belongs to the protein kinase superfamily. TKL Ser/Thr protein kinase family. TGFB receptor subfamily.</text>
</comment>
<evidence type="ECO:0000313" key="20">
    <source>
        <dbReference type="Proteomes" id="UP001142055"/>
    </source>
</evidence>
<feature type="transmembrane region" description="Helical" evidence="16">
    <location>
        <begin position="59"/>
        <end position="83"/>
    </location>
</feature>
<dbReference type="InterPro" id="IPR000333">
    <property type="entry name" value="TGFB_receptor"/>
</dbReference>
<keyword evidence="5" id="KW-0808">Transferase</keyword>
<dbReference type="SMART" id="SM00467">
    <property type="entry name" value="GS"/>
    <property type="match status" value="1"/>
</dbReference>
<evidence type="ECO:0000256" key="4">
    <source>
        <dbReference type="ARBA" id="ARBA00022527"/>
    </source>
</evidence>
<name>A0A9Q0RL18_BLOTA</name>
<dbReference type="InterPro" id="IPR008271">
    <property type="entry name" value="Ser/Thr_kinase_AS"/>
</dbReference>
<dbReference type="Proteomes" id="UP001142055">
    <property type="component" value="Chromosome 3"/>
</dbReference>
<evidence type="ECO:0000256" key="10">
    <source>
        <dbReference type="ARBA" id="ARBA00022840"/>
    </source>
</evidence>
<dbReference type="InterPro" id="IPR017441">
    <property type="entry name" value="Protein_kinase_ATP_BS"/>
</dbReference>
<dbReference type="SMART" id="SM00220">
    <property type="entry name" value="S_TKc"/>
    <property type="match status" value="1"/>
</dbReference>
<dbReference type="EMBL" id="JAPWDV010000003">
    <property type="protein sequence ID" value="KAJ6216896.1"/>
    <property type="molecule type" value="Genomic_DNA"/>
</dbReference>
<dbReference type="OMA" id="NVCIADF"/>
<proteinExistence type="inferred from homology"/>
<dbReference type="SUPFAM" id="SSF56112">
    <property type="entry name" value="Protein kinase-like (PK-like)"/>
    <property type="match status" value="1"/>
</dbReference>
<dbReference type="InterPro" id="IPR000719">
    <property type="entry name" value="Prot_kinase_dom"/>
</dbReference>
<comment type="caution">
    <text evidence="19">The sequence shown here is derived from an EMBL/GenBank/DDBJ whole genome shotgun (WGS) entry which is preliminary data.</text>
</comment>
<keyword evidence="10 14" id="KW-0067">ATP-binding</keyword>
<dbReference type="FunFam" id="1.10.510.10:FF:000304">
    <property type="entry name" value="Receptor protein serine/threonine kinase"/>
    <property type="match status" value="1"/>
</dbReference>
<evidence type="ECO:0000256" key="16">
    <source>
        <dbReference type="SAM" id="Phobius"/>
    </source>
</evidence>
<dbReference type="Gene3D" id="1.10.510.10">
    <property type="entry name" value="Transferase(Phosphotransferase) domain 1"/>
    <property type="match status" value="1"/>
</dbReference>
<keyword evidence="7" id="KW-0732">Signal</keyword>
<keyword evidence="13" id="KW-0675">Receptor</keyword>
<comment type="subcellular location">
    <subcellularLocation>
        <location evidence="1">Membrane</location>
        <topology evidence="1">Single-pass type I membrane protein</topology>
    </subcellularLocation>
</comment>
<keyword evidence="20" id="KW-1185">Reference proteome</keyword>
<dbReference type="AlphaFoldDB" id="A0A9Q0RL18"/>
<evidence type="ECO:0000259" key="17">
    <source>
        <dbReference type="PROSITE" id="PS50011"/>
    </source>
</evidence>
<dbReference type="Pfam" id="PF00069">
    <property type="entry name" value="Pkinase"/>
    <property type="match status" value="1"/>
</dbReference>
<dbReference type="PROSITE" id="PS51256">
    <property type="entry name" value="GS"/>
    <property type="match status" value="1"/>
</dbReference>
<dbReference type="PANTHER" id="PTHR23255">
    <property type="entry name" value="TRANSFORMING GROWTH FACTOR-BETA RECEPTOR TYPE I AND II"/>
    <property type="match status" value="1"/>
</dbReference>
<dbReference type="GO" id="GO:0004675">
    <property type="term" value="F:transmembrane receptor protein serine/threonine kinase activity"/>
    <property type="evidence" value="ECO:0007669"/>
    <property type="project" value="UniProtKB-EC"/>
</dbReference>
<dbReference type="PANTHER" id="PTHR23255:SF72">
    <property type="entry name" value="RECEPTOR PROTEIN SERINE_THREONINE KINASE"/>
    <property type="match status" value="1"/>
</dbReference>
<dbReference type="InterPro" id="IPR003605">
    <property type="entry name" value="GS_dom"/>
</dbReference>
<evidence type="ECO:0000256" key="7">
    <source>
        <dbReference type="ARBA" id="ARBA00022729"/>
    </source>
</evidence>
<keyword evidence="12 16" id="KW-0472">Membrane</keyword>
<accession>A0A9Q0RL18</accession>
<evidence type="ECO:0000256" key="15">
    <source>
        <dbReference type="RuleBase" id="RU000304"/>
    </source>
</evidence>
<evidence type="ECO:0000256" key="8">
    <source>
        <dbReference type="ARBA" id="ARBA00022741"/>
    </source>
</evidence>
<evidence type="ECO:0000256" key="9">
    <source>
        <dbReference type="ARBA" id="ARBA00022777"/>
    </source>
</evidence>
<dbReference type="EC" id="2.7.11.30" evidence="3"/>
<dbReference type="PROSITE" id="PS00108">
    <property type="entry name" value="PROTEIN_KINASE_ST"/>
    <property type="match status" value="1"/>
</dbReference>
<reference evidence="19" key="1">
    <citation type="submission" date="2022-12" db="EMBL/GenBank/DDBJ databases">
        <title>Genome assemblies of Blomia tropicalis.</title>
        <authorList>
            <person name="Cui Y."/>
        </authorList>
    </citation>
    <scope>NUCLEOTIDE SEQUENCE</scope>
    <source>
        <tissue evidence="19">Adult mites</tissue>
    </source>
</reference>
<sequence length="453" mass="51891">MIAQKRGCEDMGLVCHFRNITRHEVLNSKLQMDCCNTDYCNGNHVPFPQLPIQLGYDNLWNTVFIISFSTISILILYISYLLYKRINGGKLFPKREQSYQNNANHVEREYLNSDYKPEVKVTLPGESTLGVIDDGTVTSGSGSGYPLLVQRTLAKQITLISCIGQGRYGEVWKGLFHYDEVAVKIFYSRDEASWHREIEIYSTMIVKNENILPFIGSDVTSVNSCTQLWLVTTYYPLGSLFDYLNMNTLTIETMYSVMISIVSGVCHLHTEVFGTHGKPAIAHRDIKSKNILMKTDRTCCIADFGLAVTHKQTLLNVALNHRVGTKRYMAPEVLKLALQENNFQSYMMADLYSLSLVLWEIVRRTESKHYPAFNYMVPYQGMVASDPSFDDMRRLVCDDNRRPEIPKEIETHLPKLSNIIKETWSGNPKTRLPALRIKKSLINIWKDTFETMA</sequence>
<evidence type="ECO:0000256" key="1">
    <source>
        <dbReference type="ARBA" id="ARBA00004479"/>
    </source>
</evidence>
<gene>
    <name evidence="19" type="ORF">RDWZM_008053</name>
</gene>
<dbReference type="GO" id="GO:0070724">
    <property type="term" value="C:BMP receptor complex"/>
    <property type="evidence" value="ECO:0007669"/>
    <property type="project" value="TreeGrafter"/>
</dbReference>
<evidence type="ECO:0000256" key="11">
    <source>
        <dbReference type="ARBA" id="ARBA00022989"/>
    </source>
</evidence>
<evidence type="ECO:0000256" key="13">
    <source>
        <dbReference type="ARBA" id="ARBA00023170"/>
    </source>
</evidence>